<evidence type="ECO:0008006" key="4">
    <source>
        <dbReference type="Google" id="ProtNLM"/>
    </source>
</evidence>
<dbReference type="Proteomes" id="UP000467841">
    <property type="component" value="Unassembled WGS sequence"/>
</dbReference>
<organism evidence="2 3">
    <name type="scientific">Microthlaspi erraticum</name>
    <dbReference type="NCBI Taxonomy" id="1685480"/>
    <lineage>
        <taxon>Eukaryota</taxon>
        <taxon>Viridiplantae</taxon>
        <taxon>Streptophyta</taxon>
        <taxon>Embryophyta</taxon>
        <taxon>Tracheophyta</taxon>
        <taxon>Spermatophyta</taxon>
        <taxon>Magnoliopsida</taxon>
        <taxon>eudicotyledons</taxon>
        <taxon>Gunneridae</taxon>
        <taxon>Pentapetalae</taxon>
        <taxon>rosids</taxon>
        <taxon>malvids</taxon>
        <taxon>Brassicales</taxon>
        <taxon>Brassicaceae</taxon>
        <taxon>Coluteocarpeae</taxon>
        <taxon>Microthlaspi</taxon>
    </lineage>
</organism>
<accession>A0A6D2I021</accession>
<dbReference type="OrthoDB" id="1087865at2759"/>
<dbReference type="AlphaFoldDB" id="A0A6D2I021"/>
<dbReference type="EMBL" id="CACVBM020000665">
    <property type="protein sequence ID" value="CAA7021854.1"/>
    <property type="molecule type" value="Genomic_DNA"/>
</dbReference>
<protein>
    <recommendedName>
        <fullName evidence="4">CCHC-type domain-containing protein</fullName>
    </recommendedName>
</protein>
<feature type="compositionally biased region" description="Basic residues" evidence="1">
    <location>
        <begin position="116"/>
        <end position="130"/>
    </location>
</feature>
<sequence>MHGDIPEEVDKELSLNMEQSAGLPAVRVGAWTFEVVGASGAHYSVDLQKRTCTCLEFQCLEYHVGTQFLLPQLMDDIHKKPTWLSSISCITFPIPDPDNVDVPQYILDLPETMFPKLKRPPGRPAKKRKRSAGEYPVPEGGTAKKKKHNKCSICHKGGHNRRSCKEPLD</sequence>
<evidence type="ECO:0000256" key="1">
    <source>
        <dbReference type="SAM" id="MobiDB-lite"/>
    </source>
</evidence>
<gene>
    <name evidence="2" type="ORF">MERR_LOCUS9089</name>
</gene>
<feature type="region of interest" description="Disordered" evidence="1">
    <location>
        <begin position="116"/>
        <end position="169"/>
    </location>
</feature>
<evidence type="ECO:0000313" key="2">
    <source>
        <dbReference type="EMBL" id="CAA7021854.1"/>
    </source>
</evidence>
<reference evidence="2" key="1">
    <citation type="submission" date="2020-01" db="EMBL/GenBank/DDBJ databases">
        <authorList>
            <person name="Mishra B."/>
        </authorList>
    </citation>
    <scope>NUCLEOTIDE SEQUENCE [LARGE SCALE GENOMIC DNA]</scope>
</reference>
<evidence type="ECO:0000313" key="3">
    <source>
        <dbReference type="Proteomes" id="UP000467841"/>
    </source>
</evidence>
<comment type="caution">
    <text evidence="2">The sequence shown here is derived from an EMBL/GenBank/DDBJ whole genome shotgun (WGS) entry which is preliminary data.</text>
</comment>
<name>A0A6D2I021_9BRAS</name>
<proteinExistence type="predicted"/>
<keyword evidence="3" id="KW-1185">Reference proteome</keyword>